<feature type="domain" description="Fatty acid hydroxylase" evidence="6">
    <location>
        <begin position="162"/>
        <end position="289"/>
    </location>
</feature>
<evidence type="ECO:0000256" key="3">
    <source>
        <dbReference type="ARBA" id="ARBA00022989"/>
    </source>
</evidence>
<gene>
    <name evidence="7" type="primary">ERG3</name>
    <name evidence="7" type="ORF">MJAP1_002633</name>
</gene>
<dbReference type="PANTHER" id="PTHR11863">
    <property type="entry name" value="STEROL DESATURASE"/>
    <property type="match status" value="1"/>
</dbReference>
<evidence type="ECO:0000313" key="7">
    <source>
        <dbReference type="EMBL" id="WFD39653.1"/>
    </source>
</evidence>
<dbReference type="EC" id="1.14.19.20" evidence="7"/>
<dbReference type="GO" id="GO:0050046">
    <property type="term" value="F:delta7-sterol 5(6)-desaturase activity"/>
    <property type="evidence" value="ECO:0007669"/>
    <property type="project" value="UniProtKB-EC"/>
</dbReference>
<evidence type="ECO:0000256" key="2">
    <source>
        <dbReference type="ARBA" id="ARBA00022692"/>
    </source>
</evidence>
<organism evidence="7 8">
    <name type="scientific">Malassezia japonica</name>
    <dbReference type="NCBI Taxonomy" id="223818"/>
    <lineage>
        <taxon>Eukaryota</taxon>
        <taxon>Fungi</taxon>
        <taxon>Dikarya</taxon>
        <taxon>Basidiomycota</taxon>
        <taxon>Ustilaginomycotina</taxon>
        <taxon>Malasseziomycetes</taxon>
        <taxon>Malasseziales</taxon>
        <taxon>Malasseziaceae</taxon>
        <taxon>Malassezia</taxon>
    </lineage>
</organism>
<dbReference type="GO" id="GO:0016020">
    <property type="term" value="C:membrane"/>
    <property type="evidence" value="ECO:0007669"/>
    <property type="project" value="UniProtKB-SubCell"/>
</dbReference>
<name>A0AAF0F742_9BASI</name>
<dbReference type="InterPro" id="IPR050307">
    <property type="entry name" value="Sterol_Desaturase_Related"/>
</dbReference>
<feature type="transmembrane region" description="Helical" evidence="5">
    <location>
        <begin position="219"/>
        <end position="241"/>
    </location>
</feature>
<dbReference type="Pfam" id="PF04116">
    <property type="entry name" value="FA_hydroxylase"/>
    <property type="match status" value="1"/>
</dbReference>
<evidence type="ECO:0000256" key="1">
    <source>
        <dbReference type="ARBA" id="ARBA00004370"/>
    </source>
</evidence>
<evidence type="ECO:0000313" key="8">
    <source>
        <dbReference type="Proteomes" id="UP001217754"/>
    </source>
</evidence>
<keyword evidence="8" id="KW-1185">Reference proteome</keyword>
<dbReference type="RefSeq" id="XP_060122550.1">
    <property type="nucleotide sequence ID" value="XM_060266567.1"/>
</dbReference>
<dbReference type="GeneID" id="85226284"/>
<dbReference type="GO" id="GO:0005506">
    <property type="term" value="F:iron ion binding"/>
    <property type="evidence" value="ECO:0007669"/>
    <property type="project" value="InterPro"/>
</dbReference>
<keyword evidence="4 5" id="KW-0472">Membrane</keyword>
<sequence>MDLVLNIADEYVLDWVWARALPASRFSSACAAPTSMLNKTAHDLHQIAEACGVSGKPVSWLPRDNIVRQTISLYVITYIGILLMYFSMAFLSYQFLFNKELMKHPRFLKNQISLEIQSSLRAFPWLDLMTVPWFVAEVRGYSRVYERYDEYGIWYLFFSVPFFLVFTDACIYWIHRIEHHPSIYKYVHKPHHKWIVPTPFASHAFHPVDGYAQSLPYHIFPVLFPLHKLLFLGLFGFVNLWSIMIHDSDMITGTGLEKIINGPAHHTLHHLYFTCNYGQYFTTCDRLGKSFREPLPEDDPLLAARAEGKIDHAQAVVESKITHAKAE</sequence>
<keyword evidence="2 5" id="KW-0812">Transmembrane</keyword>
<feature type="transmembrane region" description="Helical" evidence="5">
    <location>
        <begin position="153"/>
        <end position="174"/>
    </location>
</feature>
<proteinExistence type="predicted"/>
<keyword evidence="7" id="KW-0560">Oxidoreductase</keyword>
<dbReference type="GO" id="GO:0008610">
    <property type="term" value="P:lipid biosynthetic process"/>
    <property type="evidence" value="ECO:0007669"/>
    <property type="project" value="InterPro"/>
</dbReference>
<dbReference type="AlphaFoldDB" id="A0AAF0F742"/>
<dbReference type="InterPro" id="IPR006694">
    <property type="entry name" value="Fatty_acid_hydroxylase"/>
</dbReference>
<accession>A0AAF0F742</accession>
<evidence type="ECO:0000256" key="4">
    <source>
        <dbReference type="ARBA" id="ARBA00023136"/>
    </source>
</evidence>
<dbReference type="Proteomes" id="UP001217754">
    <property type="component" value="Chromosome 4"/>
</dbReference>
<dbReference type="EMBL" id="CP119961">
    <property type="protein sequence ID" value="WFD39653.1"/>
    <property type="molecule type" value="Genomic_DNA"/>
</dbReference>
<comment type="subcellular location">
    <subcellularLocation>
        <location evidence="1">Membrane</location>
    </subcellularLocation>
</comment>
<keyword evidence="3 5" id="KW-1133">Transmembrane helix</keyword>
<evidence type="ECO:0000259" key="6">
    <source>
        <dbReference type="Pfam" id="PF04116"/>
    </source>
</evidence>
<reference evidence="7" key="1">
    <citation type="submission" date="2023-03" db="EMBL/GenBank/DDBJ databases">
        <title>Mating type loci evolution in Malassezia.</title>
        <authorList>
            <person name="Coelho M.A."/>
        </authorList>
    </citation>
    <scope>NUCLEOTIDE SEQUENCE</scope>
    <source>
        <strain evidence="7">CBS 9431</strain>
    </source>
</reference>
<evidence type="ECO:0000256" key="5">
    <source>
        <dbReference type="SAM" id="Phobius"/>
    </source>
</evidence>
<protein>
    <submittedName>
        <fullName evidence="7">Delta(7)-sterol 5(6)-desaturase</fullName>
        <ecNumber evidence="7">1.14.19.20</ecNumber>
    </submittedName>
</protein>
<feature type="transmembrane region" description="Helical" evidence="5">
    <location>
        <begin position="71"/>
        <end position="96"/>
    </location>
</feature>